<dbReference type="RefSeq" id="XP_001587436.1">
    <property type="nucleotide sequence ID" value="XM_001587386.1"/>
</dbReference>
<evidence type="ECO:0000313" key="2">
    <source>
        <dbReference type="Proteomes" id="UP000001312"/>
    </source>
</evidence>
<dbReference type="EMBL" id="CH476638">
    <property type="protein sequence ID" value="EDN95550.1"/>
    <property type="molecule type" value="Genomic_DNA"/>
</dbReference>
<name>A7F1F8_SCLS1</name>
<proteinExistence type="predicted"/>
<dbReference type="Proteomes" id="UP000001312">
    <property type="component" value="Unassembled WGS sequence"/>
</dbReference>
<dbReference type="KEGG" id="ssl:SS1G_11428"/>
<dbReference type="AlphaFoldDB" id="A7F1F8"/>
<dbReference type="InParanoid" id="A7F1F8"/>
<reference evidence="2" key="1">
    <citation type="journal article" date="2011" name="PLoS Genet.">
        <title>Genomic analysis of the necrotrophic fungal pathogens Sclerotinia sclerotiorum and Botrytis cinerea.</title>
        <authorList>
            <person name="Amselem J."/>
            <person name="Cuomo C.A."/>
            <person name="van Kan J.A."/>
            <person name="Viaud M."/>
            <person name="Benito E.P."/>
            <person name="Couloux A."/>
            <person name="Coutinho P.M."/>
            <person name="de Vries R.P."/>
            <person name="Dyer P.S."/>
            <person name="Fillinger S."/>
            <person name="Fournier E."/>
            <person name="Gout L."/>
            <person name="Hahn M."/>
            <person name="Kohn L."/>
            <person name="Lapalu N."/>
            <person name="Plummer K.M."/>
            <person name="Pradier J.M."/>
            <person name="Quevillon E."/>
            <person name="Sharon A."/>
            <person name="Simon A."/>
            <person name="ten Have A."/>
            <person name="Tudzynski B."/>
            <person name="Tudzynski P."/>
            <person name="Wincker P."/>
            <person name="Andrew M."/>
            <person name="Anthouard V."/>
            <person name="Beever R.E."/>
            <person name="Beffa R."/>
            <person name="Benoit I."/>
            <person name="Bouzid O."/>
            <person name="Brault B."/>
            <person name="Chen Z."/>
            <person name="Choquer M."/>
            <person name="Collemare J."/>
            <person name="Cotton P."/>
            <person name="Danchin E.G."/>
            <person name="Da Silva C."/>
            <person name="Gautier A."/>
            <person name="Giraud C."/>
            <person name="Giraud T."/>
            <person name="Gonzalez C."/>
            <person name="Grossetete S."/>
            <person name="Guldener U."/>
            <person name="Henrissat B."/>
            <person name="Howlett B.J."/>
            <person name="Kodira C."/>
            <person name="Kretschmer M."/>
            <person name="Lappartient A."/>
            <person name="Leroch M."/>
            <person name="Levis C."/>
            <person name="Mauceli E."/>
            <person name="Neuveglise C."/>
            <person name="Oeser B."/>
            <person name="Pearson M."/>
            <person name="Poulain J."/>
            <person name="Poussereau N."/>
            <person name="Quesneville H."/>
            <person name="Rascle C."/>
            <person name="Schumacher J."/>
            <person name="Segurens B."/>
            <person name="Sexton A."/>
            <person name="Silva E."/>
            <person name="Sirven C."/>
            <person name="Soanes D.M."/>
            <person name="Talbot N.J."/>
            <person name="Templeton M."/>
            <person name="Yandava C."/>
            <person name="Yarden O."/>
            <person name="Zeng Q."/>
            <person name="Rollins J.A."/>
            <person name="Lebrun M.H."/>
            <person name="Dickman M."/>
        </authorList>
    </citation>
    <scope>NUCLEOTIDE SEQUENCE [LARGE SCALE GENOMIC DNA]</scope>
    <source>
        <strain evidence="2">ATCC 18683 / 1980 / Ss-1</strain>
    </source>
</reference>
<sequence length="54" mass="7009">MWWYKRRERERVRVRARVRVRMRERRDRSSQFVVRKFSLHFIQESKLTTVKDQE</sequence>
<gene>
    <name evidence="1" type="ORF">SS1G_11428</name>
</gene>
<dbReference type="GeneID" id="5483585"/>
<accession>A7F1F8</accession>
<organism evidence="1 2">
    <name type="scientific">Sclerotinia sclerotiorum (strain ATCC 18683 / 1980 / Ss-1)</name>
    <name type="common">White mold</name>
    <name type="synonym">Whetzelinia sclerotiorum</name>
    <dbReference type="NCBI Taxonomy" id="665079"/>
    <lineage>
        <taxon>Eukaryota</taxon>
        <taxon>Fungi</taxon>
        <taxon>Dikarya</taxon>
        <taxon>Ascomycota</taxon>
        <taxon>Pezizomycotina</taxon>
        <taxon>Leotiomycetes</taxon>
        <taxon>Helotiales</taxon>
        <taxon>Sclerotiniaceae</taxon>
        <taxon>Sclerotinia</taxon>
    </lineage>
</organism>
<evidence type="ECO:0000313" key="1">
    <source>
        <dbReference type="EMBL" id="EDN95550.1"/>
    </source>
</evidence>
<protein>
    <submittedName>
        <fullName evidence="1">Uncharacterized protein</fullName>
    </submittedName>
</protein>
<keyword evidence="2" id="KW-1185">Reference proteome</keyword>